<evidence type="ECO:0000256" key="4">
    <source>
        <dbReference type="ARBA" id="ARBA00022475"/>
    </source>
</evidence>
<dbReference type="InterPro" id="IPR013563">
    <property type="entry name" value="Oligopep_ABC_C"/>
</dbReference>
<keyword evidence="7" id="KW-0472">Membrane</keyword>
<keyword evidence="5" id="KW-0547">Nucleotide-binding</keyword>
<dbReference type="EMBL" id="LGCN01000217">
    <property type="protein sequence ID" value="KOT34537.1"/>
    <property type="molecule type" value="Genomic_DNA"/>
</dbReference>
<dbReference type="GO" id="GO:0005524">
    <property type="term" value="F:ATP binding"/>
    <property type="evidence" value="ECO:0007669"/>
    <property type="project" value="UniProtKB-KW"/>
</dbReference>
<evidence type="ECO:0000256" key="6">
    <source>
        <dbReference type="ARBA" id="ARBA00022840"/>
    </source>
</evidence>
<dbReference type="NCBIfam" id="TIGR01727">
    <property type="entry name" value="oligo_HPY"/>
    <property type="match status" value="1"/>
</dbReference>
<evidence type="ECO:0000256" key="8">
    <source>
        <dbReference type="SAM" id="MobiDB-lite"/>
    </source>
</evidence>
<feature type="region of interest" description="Disordered" evidence="8">
    <location>
        <begin position="258"/>
        <end position="278"/>
    </location>
</feature>
<dbReference type="SMART" id="SM00382">
    <property type="entry name" value="AAA"/>
    <property type="match status" value="1"/>
</dbReference>
<evidence type="ECO:0000313" key="10">
    <source>
        <dbReference type="EMBL" id="KOT34537.1"/>
    </source>
</evidence>
<sequence>MSLLDVRGLTVTYAGGTAAVRGVDLRLEAGRKLGIAGESGCGKSTLALALLRLLPAGTRVGGEVLLDGEDVLAMKWGRLRAVRWAGASIVFQGAMHSLNPVRRVGDQIAEPVLLHRRATPAGARKRTGELLEQVGLPAARAAAYPHELSGGQRQRVMIAMALACDPRLIIADEPTTALDVMVQAQILRLIERLVADQDVGLIMISHDLAVLAGTCDRLAVMYAGRVVEEGPAGDVYEAARHPYARALSAALPRIGDPASRFAPRGLPGDPPDPAALPSGCTFRPRCPVALDSCAEEEPLLGDAGADRRVACVRVTAENPTAGGPAPRPDTAAGGADPRHGTAAGGTDPPPNTATEEPNPHQATTTDDSDPRHGAATAAPDPRRSTTAGEPNPHRTPTTDEPSPRHGTAAGGTAPRRGTAAGGPGAPEETRPSTP</sequence>
<evidence type="ECO:0000313" key="11">
    <source>
        <dbReference type="Proteomes" id="UP000037773"/>
    </source>
</evidence>
<dbReference type="Pfam" id="PF00005">
    <property type="entry name" value="ABC_tran"/>
    <property type="match status" value="1"/>
</dbReference>
<evidence type="ECO:0000256" key="1">
    <source>
        <dbReference type="ARBA" id="ARBA00004202"/>
    </source>
</evidence>
<evidence type="ECO:0000256" key="5">
    <source>
        <dbReference type="ARBA" id="ARBA00022741"/>
    </source>
</evidence>
<dbReference type="InterPro" id="IPR003593">
    <property type="entry name" value="AAA+_ATPase"/>
</dbReference>
<feature type="compositionally biased region" description="Low complexity" evidence="8">
    <location>
        <begin position="406"/>
        <end position="418"/>
    </location>
</feature>
<dbReference type="InterPro" id="IPR017871">
    <property type="entry name" value="ABC_transporter-like_CS"/>
</dbReference>
<comment type="similarity">
    <text evidence="2">Belongs to the ABC transporter superfamily.</text>
</comment>
<evidence type="ECO:0000259" key="9">
    <source>
        <dbReference type="PROSITE" id="PS50893"/>
    </source>
</evidence>
<evidence type="ECO:0000256" key="3">
    <source>
        <dbReference type="ARBA" id="ARBA00022448"/>
    </source>
</evidence>
<dbReference type="Proteomes" id="UP000037773">
    <property type="component" value="Unassembled WGS sequence"/>
</dbReference>
<gene>
    <name evidence="10" type="ORF">ADK41_26255</name>
</gene>
<name>A0A0M8QLY0_9ACTN</name>
<proteinExistence type="inferred from homology"/>
<keyword evidence="6" id="KW-0067">ATP-binding</keyword>
<dbReference type="GO" id="GO:0015833">
    <property type="term" value="P:peptide transport"/>
    <property type="evidence" value="ECO:0007669"/>
    <property type="project" value="InterPro"/>
</dbReference>
<feature type="compositionally biased region" description="Polar residues" evidence="8">
    <location>
        <begin position="384"/>
        <end position="400"/>
    </location>
</feature>
<dbReference type="GO" id="GO:0005886">
    <property type="term" value="C:plasma membrane"/>
    <property type="evidence" value="ECO:0007669"/>
    <property type="project" value="UniProtKB-SubCell"/>
</dbReference>
<keyword evidence="11" id="KW-1185">Reference proteome</keyword>
<feature type="region of interest" description="Disordered" evidence="8">
    <location>
        <begin position="317"/>
        <end position="434"/>
    </location>
</feature>
<keyword evidence="4" id="KW-1003">Cell membrane</keyword>
<protein>
    <submittedName>
        <fullName evidence="10">Peptide ABC transporter ATPase</fullName>
    </submittedName>
</protein>
<dbReference type="Pfam" id="PF08352">
    <property type="entry name" value="oligo_HPY"/>
    <property type="match status" value="1"/>
</dbReference>
<organism evidence="10 11">
    <name type="scientific">Streptomyces caelestis</name>
    <dbReference type="NCBI Taxonomy" id="36816"/>
    <lineage>
        <taxon>Bacteria</taxon>
        <taxon>Bacillati</taxon>
        <taxon>Actinomycetota</taxon>
        <taxon>Actinomycetes</taxon>
        <taxon>Kitasatosporales</taxon>
        <taxon>Streptomycetaceae</taxon>
        <taxon>Streptomyces</taxon>
    </lineage>
</organism>
<dbReference type="PANTHER" id="PTHR43297">
    <property type="entry name" value="OLIGOPEPTIDE TRANSPORT ATP-BINDING PROTEIN APPD"/>
    <property type="match status" value="1"/>
</dbReference>
<dbReference type="Gene3D" id="3.40.50.300">
    <property type="entry name" value="P-loop containing nucleotide triphosphate hydrolases"/>
    <property type="match status" value="1"/>
</dbReference>
<dbReference type="GO" id="GO:0016887">
    <property type="term" value="F:ATP hydrolysis activity"/>
    <property type="evidence" value="ECO:0007669"/>
    <property type="project" value="InterPro"/>
</dbReference>
<dbReference type="FunFam" id="3.40.50.300:FF:000016">
    <property type="entry name" value="Oligopeptide ABC transporter ATP-binding component"/>
    <property type="match status" value="1"/>
</dbReference>
<dbReference type="PROSITE" id="PS00211">
    <property type="entry name" value="ABC_TRANSPORTER_1"/>
    <property type="match status" value="1"/>
</dbReference>
<comment type="caution">
    <text evidence="10">The sequence shown here is derived from an EMBL/GenBank/DDBJ whole genome shotgun (WGS) entry which is preliminary data.</text>
</comment>
<dbReference type="CDD" id="cd03257">
    <property type="entry name" value="ABC_NikE_OppD_transporters"/>
    <property type="match status" value="1"/>
</dbReference>
<dbReference type="PANTHER" id="PTHR43297:SF2">
    <property type="entry name" value="DIPEPTIDE TRANSPORT ATP-BINDING PROTEIN DPPD"/>
    <property type="match status" value="1"/>
</dbReference>
<evidence type="ECO:0000256" key="2">
    <source>
        <dbReference type="ARBA" id="ARBA00005417"/>
    </source>
</evidence>
<dbReference type="PROSITE" id="PS50893">
    <property type="entry name" value="ABC_TRANSPORTER_2"/>
    <property type="match status" value="1"/>
</dbReference>
<feature type="domain" description="ABC transporter" evidence="9">
    <location>
        <begin position="4"/>
        <end position="248"/>
    </location>
</feature>
<accession>A0A0M8QLY0</accession>
<dbReference type="AlphaFoldDB" id="A0A0M8QLY0"/>
<evidence type="ECO:0000256" key="7">
    <source>
        <dbReference type="ARBA" id="ARBA00023136"/>
    </source>
</evidence>
<dbReference type="SUPFAM" id="SSF52540">
    <property type="entry name" value="P-loop containing nucleoside triphosphate hydrolases"/>
    <property type="match status" value="1"/>
</dbReference>
<comment type="subcellular location">
    <subcellularLocation>
        <location evidence="1">Cell membrane</location>
        <topology evidence="1">Peripheral membrane protein</topology>
    </subcellularLocation>
</comment>
<reference evidence="10 11" key="1">
    <citation type="submission" date="2015-07" db="EMBL/GenBank/DDBJ databases">
        <authorList>
            <person name="Noorani M."/>
        </authorList>
    </citation>
    <scope>NUCLEOTIDE SEQUENCE [LARGE SCALE GENOMIC DNA]</scope>
    <source>
        <strain evidence="10 11">NRRL B-24567</strain>
    </source>
</reference>
<dbReference type="InterPro" id="IPR027417">
    <property type="entry name" value="P-loop_NTPase"/>
</dbReference>
<dbReference type="InterPro" id="IPR003439">
    <property type="entry name" value="ABC_transporter-like_ATP-bd"/>
</dbReference>
<dbReference type="PATRIC" id="fig|36816.3.peg.5677"/>
<keyword evidence="3" id="KW-0813">Transport</keyword>
<dbReference type="InterPro" id="IPR050388">
    <property type="entry name" value="ABC_Ni/Peptide_Import"/>
</dbReference>